<dbReference type="EMBL" id="CAJOBH010000054">
    <property type="protein sequence ID" value="CAF3754299.1"/>
    <property type="molecule type" value="Genomic_DNA"/>
</dbReference>
<dbReference type="Proteomes" id="UP000681967">
    <property type="component" value="Unassembled WGS sequence"/>
</dbReference>
<reference evidence="1" key="1">
    <citation type="submission" date="2021-02" db="EMBL/GenBank/DDBJ databases">
        <authorList>
            <person name="Nowell W R."/>
        </authorList>
    </citation>
    <scope>NUCLEOTIDE SEQUENCE</scope>
</reference>
<evidence type="ECO:0000313" key="3">
    <source>
        <dbReference type="Proteomes" id="UP000663855"/>
    </source>
</evidence>
<gene>
    <name evidence="2" type="ORF">BYL167_LOCUS503</name>
    <name evidence="1" type="ORF">CJN711_LOCUS23092</name>
</gene>
<proteinExistence type="predicted"/>
<accession>A0A815MJS8</accession>
<dbReference type="EMBL" id="CAJNOV010010806">
    <property type="protein sequence ID" value="CAF1422526.1"/>
    <property type="molecule type" value="Genomic_DNA"/>
</dbReference>
<comment type="caution">
    <text evidence="1">The sequence shown here is derived from an EMBL/GenBank/DDBJ whole genome shotgun (WGS) entry which is preliminary data.</text>
</comment>
<name>A0A815MJS8_9BILA</name>
<organism evidence="1 3">
    <name type="scientific">Rotaria magnacalcarata</name>
    <dbReference type="NCBI Taxonomy" id="392030"/>
    <lineage>
        <taxon>Eukaryota</taxon>
        <taxon>Metazoa</taxon>
        <taxon>Spiralia</taxon>
        <taxon>Gnathifera</taxon>
        <taxon>Rotifera</taxon>
        <taxon>Eurotatoria</taxon>
        <taxon>Bdelloidea</taxon>
        <taxon>Philodinida</taxon>
        <taxon>Philodinidae</taxon>
        <taxon>Rotaria</taxon>
    </lineage>
</organism>
<dbReference type="AlphaFoldDB" id="A0A815MJS8"/>
<sequence length="128" mass="13199">MGQGQLSKLAEEYPGIAAMVKDQVGIPANDILAAIDDLGDLTTDIKPDTANVVAAIITSMNGGKEVVSGPMLYVTLTTTGWGKRSKVILTTLLKGSTKEAQSSSLSAIQGLVSTLQPVAEATIAQKKA</sequence>
<protein>
    <submittedName>
        <fullName evidence="1">Uncharacterized protein</fullName>
    </submittedName>
</protein>
<dbReference type="Proteomes" id="UP000663855">
    <property type="component" value="Unassembled WGS sequence"/>
</dbReference>
<evidence type="ECO:0000313" key="2">
    <source>
        <dbReference type="EMBL" id="CAF3754299.1"/>
    </source>
</evidence>
<evidence type="ECO:0000313" key="1">
    <source>
        <dbReference type="EMBL" id="CAF1422526.1"/>
    </source>
</evidence>